<keyword evidence="3" id="KW-0145">Chemotaxis</keyword>
<dbReference type="HOGENOM" id="CLU_1721706_0_0_1"/>
<dbReference type="PANTHER" id="PTHR10500">
    <property type="entry name" value="BETA-MICROSEMINOPROTEIN"/>
    <property type="match status" value="1"/>
</dbReference>
<dbReference type="GO" id="GO:0005615">
    <property type="term" value="C:extracellular space"/>
    <property type="evidence" value="ECO:0007669"/>
    <property type="project" value="UniProtKB-KW"/>
</dbReference>
<dbReference type="InParanoid" id="F6VHZ8"/>
<accession>F6VHZ8</accession>
<evidence type="ECO:0000256" key="7">
    <source>
        <dbReference type="ARBA" id="ARBA00023157"/>
    </source>
</evidence>
<evidence type="ECO:0000256" key="10">
    <source>
        <dbReference type="ARBA" id="ARBA00067795"/>
    </source>
</evidence>
<evidence type="ECO:0000256" key="9">
    <source>
        <dbReference type="ARBA" id="ARBA00055427"/>
    </source>
</evidence>
<evidence type="ECO:0000256" key="11">
    <source>
        <dbReference type="SAM" id="SignalP"/>
    </source>
</evidence>
<evidence type="ECO:0000256" key="4">
    <source>
        <dbReference type="ARBA" id="ARBA00022514"/>
    </source>
</evidence>
<gene>
    <name evidence="12" type="primary">LOC113474197</name>
</gene>
<organism evidence="12 13">
    <name type="scientific">Ciona intestinalis</name>
    <name type="common">Transparent sea squirt</name>
    <name type="synonym">Ascidia intestinalis</name>
    <dbReference type="NCBI Taxonomy" id="7719"/>
    <lineage>
        <taxon>Eukaryota</taxon>
        <taxon>Metazoa</taxon>
        <taxon>Chordata</taxon>
        <taxon>Tunicata</taxon>
        <taxon>Ascidiacea</taxon>
        <taxon>Phlebobranchia</taxon>
        <taxon>Cionidae</taxon>
        <taxon>Ciona</taxon>
    </lineage>
</organism>
<feature type="chain" id="PRO_5030169563" description="Prostate-associated microseminoprotein" evidence="11">
    <location>
        <begin position="22"/>
        <end position="152"/>
    </location>
</feature>
<reference evidence="12" key="4">
    <citation type="submission" date="2025-09" db="UniProtKB">
        <authorList>
            <consortium name="Ensembl"/>
        </authorList>
    </citation>
    <scope>IDENTIFICATION</scope>
</reference>
<evidence type="ECO:0000313" key="12">
    <source>
        <dbReference type="Ensembl" id="ENSCINP00000016377.3"/>
    </source>
</evidence>
<feature type="signal peptide" evidence="11">
    <location>
        <begin position="1"/>
        <end position="21"/>
    </location>
</feature>
<dbReference type="GeneID" id="113474197"/>
<evidence type="ECO:0000256" key="6">
    <source>
        <dbReference type="ARBA" id="ARBA00022729"/>
    </source>
</evidence>
<protein>
    <recommendedName>
        <fullName evidence="10">Prostate-associated microseminoprotein</fullName>
    </recommendedName>
</protein>
<dbReference type="RefSeq" id="XP_026690127.1">
    <property type="nucleotide sequence ID" value="XM_026834326.1"/>
</dbReference>
<dbReference type="AlphaFoldDB" id="F6VHZ8"/>
<evidence type="ECO:0000256" key="2">
    <source>
        <dbReference type="ARBA" id="ARBA00010352"/>
    </source>
</evidence>
<keyword evidence="7" id="KW-1015">Disulfide bond</keyword>
<evidence type="ECO:0000256" key="3">
    <source>
        <dbReference type="ARBA" id="ARBA00022500"/>
    </source>
</evidence>
<dbReference type="Proteomes" id="UP000008144">
    <property type="component" value="Chromosome 4"/>
</dbReference>
<keyword evidence="8" id="KW-0395">Inflammatory response</keyword>
<evidence type="ECO:0000256" key="5">
    <source>
        <dbReference type="ARBA" id="ARBA00022525"/>
    </source>
</evidence>
<name>F6VHZ8_CIOIN</name>
<dbReference type="GO" id="GO:0006935">
    <property type="term" value="P:chemotaxis"/>
    <property type="evidence" value="ECO:0007669"/>
    <property type="project" value="UniProtKB-KW"/>
</dbReference>
<evidence type="ECO:0000313" key="13">
    <source>
        <dbReference type="Proteomes" id="UP000008144"/>
    </source>
</evidence>
<sequence length="152" mass="17234">MLPTYAVAILSCFALVRGVQGQSGDGTDNSVPNLPAGLDLRSTYSDCYFDIKAKCEYNGEKFDFLEMWMTKDCHMCTCYDDAGVLCCDVIKRPIDWPPLCTPRIDKKTCKVELVVIGQPQNKCPNYWQKKKKLIKPGLRRATVYVPQTRLNI</sequence>
<dbReference type="Pfam" id="PF05825">
    <property type="entry name" value="PSP94"/>
    <property type="match status" value="1"/>
</dbReference>
<dbReference type="PANTHER" id="PTHR10500:SF0">
    <property type="entry name" value="SCO-SPONDIN-LIKE"/>
    <property type="match status" value="1"/>
</dbReference>
<comment type="similarity">
    <text evidence="2">Belongs to the beta-microseminoprotein family.</text>
</comment>
<keyword evidence="4" id="KW-0202">Cytokine</keyword>
<dbReference type="FunFam" id="2.60.40.1900:FF:000001">
    <property type="entry name" value="Beta-microseminoprotein"/>
    <property type="match status" value="1"/>
</dbReference>
<dbReference type="EMBL" id="EAAA01001910">
    <property type="status" value="NOT_ANNOTATED_CDS"/>
    <property type="molecule type" value="Genomic_DNA"/>
</dbReference>
<keyword evidence="13" id="KW-1185">Reference proteome</keyword>
<evidence type="ECO:0000256" key="1">
    <source>
        <dbReference type="ARBA" id="ARBA00004613"/>
    </source>
</evidence>
<reference evidence="12" key="3">
    <citation type="submission" date="2025-08" db="UniProtKB">
        <authorList>
            <consortium name="Ensembl"/>
        </authorList>
    </citation>
    <scope>IDENTIFICATION</scope>
</reference>
<dbReference type="InterPro" id="IPR008735">
    <property type="entry name" value="PSP94"/>
</dbReference>
<dbReference type="Gene3D" id="2.60.40.1900">
    <property type="entry name" value="Beta-microseminoprotein (PSP94) domain"/>
    <property type="match status" value="1"/>
</dbReference>
<dbReference type="OrthoDB" id="8452296at2759"/>
<dbReference type="STRING" id="7719.ENSCINP00000016377"/>
<comment type="subcellular location">
    <subcellularLocation>
        <location evidence="1">Secreted</location>
    </subcellularLocation>
</comment>
<reference evidence="13" key="1">
    <citation type="journal article" date="2002" name="Science">
        <title>The draft genome of Ciona intestinalis: insights into chordate and vertebrate origins.</title>
        <authorList>
            <person name="Dehal P."/>
            <person name="Satou Y."/>
            <person name="Campbell R.K."/>
            <person name="Chapman J."/>
            <person name="Degnan B."/>
            <person name="De Tomaso A."/>
            <person name="Davidson B."/>
            <person name="Di Gregorio A."/>
            <person name="Gelpke M."/>
            <person name="Goodstein D.M."/>
            <person name="Harafuji N."/>
            <person name="Hastings K.E."/>
            <person name="Ho I."/>
            <person name="Hotta K."/>
            <person name="Huang W."/>
            <person name="Kawashima T."/>
            <person name="Lemaire P."/>
            <person name="Martinez D."/>
            <person name="Meinertzhagen I.A."/>
            <person name="Necula S."/>
            <person name="Nonaka M."/>
            <person name="Putnam N."/>
            <person name="Rash S."/>
            <person name="Saiga H."/>
            <person name="Satake M."/>
            <person name="Terry A."/>
            <person name="Yamada L."/>
            <person name="Wang H.G."/>
            <person name="Awazu S."/>
            <person name="Azumi K."/>
            <person name="Boore J."/>
            <person name="Branno M."/>
            <person name="Chin-Bow S."/>
            <person name="DeSantis R."/>
            <person name="Doyle S."/>
            <person name="Francino P."/>
            <person name="Keys D.N."/>
            <person name="Haga S."/>
            <person name="Hayashi H."/>
            <person name="Hino K."/>
            <person name="Imai K.S."/>
            <person name="Inaba K."/>
            <person name="Kano S."/>
            <person name="Kobayashi K."/>
            <person name="Kobayashi M."/>
            <person name="Lee B.I."/>
            <person name="Makabe K.W."/>
            <person name="Manohar C."/>
            <person name="Matassi G."/>
            <person name="Medina M."/>
            <person name="Mochizuki Y."/>
            <person name="Mount S."/>
            <person name="Morishita T."/>
            <person name="Miura S."/>
            <person name="Nakayama A."/>
            <person name="Nishizaka S."/>
            <person name="Nomoto H."/>
            <person name="Ohta F."/>
            <person name="Oishi K."/>
            <person name="Rigoutsos I."/>
            <person name="Sano M."/>
            <person name="Sasaki A."/>
            <person name="Sasakura Y."/>
            <person name="Shoguchi E."/>
            <person name="Shin-i T."/>
            <person name="Spagnuolo A."/>
            <person name="Stainier D."/>
            <person name="Suzuki M.M."/>
            <person name="Tassy O."/>
            <person name="Takatori N."/>
            <person name="Tokuoka M."/>
            <person name="Yagi K."/>
            <person name="Yoshizaki F."/>
            <person name="Wada S."/>
            <person name="Zhang C."/>
            <person name="Hyatt P.D."/>
            <person name="Larimer F."/>
            <person name="Detter C."/>
            <person name="Doggett N."/>
            <person name="Glavina T."/>
            <person name="Hawkins T."/>
            <person name="Richardson P."/>
            <person name="Lucas S."/>
            <person name="Kohara Y."/>
            <person name="Levine M."/>
            <person name="Satoh N."/>
            <person name="Rokhsar D.S."/>
        </authorList>
    </citation>
    <scope>NUCLEOTIDE SEQUENCE [LARGE SCALE GENOMIC DNA]</scope>
</reference>
<reference evidence="12" key="2">
    <citation type="journal article" date="2008" name="Genome Biol.">
        <title>Improved genome assembly and evidence-based global gene model set for the chordate Ciona intestinalis: new insight into intron and operon populations.</title>
        <authorList>
            <person name="Satou Y."/>
            <person name="Mineta K."/>
            <person name="Ogasawara M."/>
            <person name="Sasakura Y."/>
            <person name="Shoguchi E."/>
            <person name="Ueno K."/>
            <person name="Yamada L."/>
            <person name="Matsumoto J."/>
            <person name="Wasserscheid J."/>
            <person name="Dewar K."/>
            <person name="Wiley G.B."/>
            <person name="Macmil S.L."/>
            <person name="Roe B.A."/>
            <person name="Zeller R.W."/>
            <person name="Hastings K.E."/>
            <person name="Lemaire P."/>
            <person name="Lindquist E."/>
            <person name="Endo T."/>
            <person name="Hotta K."/>
            <person name="Inaba K."/>
        </authorList>
    </citation>
    <scope>NUCLEOTIDE SEQUENCE [LARGE SCALE GENOMIC DNA]</scope>
    <source>
        <strain evidence="12">wild type</strain>
    </source>
</reference>
<dbReference type="GO" id="GO:0005125">
    <property type="term" value="F:cytokine activity"/>
    <property type="evidence" value="ECO:0007669"/>
    <property type="project" value="UniProtKB-KW"/>
</dbReference>
<proteinExistence type="inferred from homology"/>
<dbReference type="GeneTree" id="ENSGT00940000154371"/>
<keyword evidence="5" id="KW-0964">Secreted</keyword>
<comment type="function">
    <text evidence="9">Acts as a ligand for C-C chemokine receptor CCR2. Signals through binding and activation of CCR2 and induces a strong chemotactic response and mobilization of intracellular calcium ions. Exhibits a chemotactic activity for monocytes and lymphocytes but not neutrophils.</text>
</comment>
<dbReference type="Ensembl" id="ENSCINT00000016377.3">
    <property type="protein sequence ID" value="ENSCINP00000016377.3"/>
    <property type="gene ID" value="ENSCING00000008001.3"/>
</dbReference>
<evidence type="ECO:0000256" key="8">
    <source>
        <dbReference type="ARBA" id="ARBA00023198"/>
    </source>
</evidence>
<dbReference type="KEGG" id="cin:113474197"/>
<keyword evidence="6 11" id="KW-0732">Signal</keyword>